<keyword evidence="4 7" id="KW-1133">Transmembrane helix</keyword>
<evidence type="ECO:0000256" key="6">
    <source>
        <dbReference type="ARBA" id="ARBA00043993"/>
    </source>
</evidence>
<sequence>MKQHNPIDDFKNFMYTQYFSDGVKITLGVLLPAFTFFHLDFLEIGITLSLGAMCVSIADSPGPWLHRKNGMTYTLFFIFLTALLTALINSNIYLIAIEIFVLCFLFSMFYVYGARAASVGTAALLIMVLNIIPGKTSLKPFEHSFLILGGGIWYFLLSTFFSTIRPYRYAQQTLGESISEIADYMRLRARFYGNEVTVEENFKDLVNQQVKVNELQDNAREALFKTRELMNESTNAGRLMIQIFVDMVDLFEQTMATNNDYNTIRERFKDSDILIAFAETIDKIADEIEYIGFCLIHQEKPQKHALTLKDLDDLKHKIDALEAKGISVLILKKILINLRNIFNRITDVYNYFSKETSELRTSSTPAELSRFVNHQSFDWKIFKNNLNFKSSVFKYALRVAIVCLIGFFVGQAFSLGQHSYWIILTILVIMKPGFSSTKQRNYERVIGTILGGIIGAVILVFIKDETVRFIFMLVFMLITYSFIRIKYFVGVIFMTPFILILFSFINVDDSATVIASERILDTLIGSFLAFISSYILFPDWESAQFRKFLPKMLKANLSYLEHIILRQSLLPISVTEYRLARKEVYVNTANLAAAFQRMMNEPKRKQHKIKEVHKFVVLNHILSSYLANLSASFLENSATINSEQLKLIRKSRFYLEEAIEKIDSDLEGSTKTKLHIHLSDKKAESEITEQLELITKVSADLSKISERI</sequence>
<evidence type="ECO:0000256" key="2">
    <source>
        <dbReference type="ARBA" id="ARBA00022475"/>
    </source>
</evidence>
<keyword evidence="11" id="KW-1185">Reference proteome</keyword>
<feature type="transmembrane region" description="Helical" evidence="7">
    <location>
        <begin position="94"/>
        <end position="112"/>
    </location>
</feature>
<feature type="transmembrane region" description="Helical" evidence="7">
    <location>
        <begin position="70"/>
        <end position="88"/>
    </location>
</feature>
<feature type="transmembrane region" description="Helical" evidence="7">
    <location>
        <begin position="419"/>
        <end position="435"/>
    </location>
</feature>
<evidence type="ECO:0000256" key="5">
    <source>
        <dbReference type="ARBA" id="ARBA00023136"/>
    </source>
</evidence>
<organism evidence="10 11">
    <name type="scientific">Pedobacter alpinus</name>
    <dbReference type="NCBI Taxonomy" id="1590643"/>
    <lineage>
        <taxon>Bacteria</taxon>
        <taxon>Pseudomonadati</taxon>
        <taxon>Bacteroidota</taxon>
        <taxon>Sphingobacteriia</taxon>
        <taxon>Sphingobacteriales</taxon>
        <taxon>Sphingobacteriaceae</taxon>
        <taxon>Pedobacter</taxon>
    </lineage>
</organism>
<feature type="domain" description="Integral membrane protein YccS N-terminal" evidence="8">
    <location>
        <begin position="73"/>
        <end position="348"/>
    </location>
</feature>
<gene>
    <name evidence="10" type="ORF">ACFSSE_14070</name>
</gene>
<keyword evidence="3 7" id="KW-0812">Transmembrane</keyword>
<dbReference type="InterPro" id="IPR049453">
    <property type="entry name" value="Memb_transporter_dom"/>
</dbReference>
<dbReference type="PANTHER" id="PTHR30509">
    <property type="entry name" value="P-HYDROXYBENZOIC ACID EFFLUX PUMP SUBUNIT-RELATED"/>
    <property type="match status" value="1"/>
</dbReference>
<feature type="transmembrane region" description="Helical" evidence="7">
    <location>
        <begin position="442"/>
        <end position="461"/>
    </location>
</feature>
<keyword evidence="2" id="KW-1003">Cell membrane</keyword>
<dbReference type="Pfam" id="PF13515">
    <property type="entry name" value="FUSC_2"/>
    <property type="match status" value="1"/>
</dbReference>
<name>A0ABW5TU84_9SPHI</name>
<protein>
    <submittedName>
        <fullName evidence="10">FUSC family membrane protein</fullName>
    </submittedName>
</protein>
<evidence type="ECO:0000313" key="11">
    <source>
        <dbReference type="Proteomes" id="UP001597546"/>
    </source>
</evidence>
<dbReference type="PANTHER" id="PTHR30509:SF9">
    <property type="entry name" value="MULTIDRUG RESISTANCE PROTEIN MDTO"/>
    <property type="match status" value="1"/>
</dbReference>
<comment type="subcellular location">
    <subcellularLocation>
        <location evidence="1">Cell membrane</location>
        <topology evidence="1">Multi-pass membrane protein</topology>
    </subcellularLocation>
</comment>
<evidence type="ECO:0000256" key="1">
    <source>
        <dbReference type="ARBA" id="ARBA00004651"/>
    </source>
</evidence>
<dbReference type="InterPro" id="IPR032692">
    <property type="entry name" value="YccS_N"/>
</dbReference>
<feature type="domain" description="Integral membrane bound transporter" evidence="9">
    <location>
        <begin position="406"/>
        <end position="531"/>
    </location>
</feature>
<evidence type="ECO:0000256" key="3">
    <source>
        <dbReference type="ARBA" id="ARBA00022692"/>
    </source>
</evidence>
<comment type="similarity">
    <text evidence="6">Belongs to the YccS/YhfK family.</text>
</comment>
<dbReference type="Pfam" id="PF12805">
    <property type="entry name" value="FUSC-like"/>
    <property type="match status" value="1"/>
</dbReference>
<feature type="transmembrane region" description="Helical" evidence="7">
    <location>
        <begin position="144"/>
        <end position="164"/>
    </location>
</feature>
<proteinExistence type="inferred from homology"/>
<evidence type="ECO:0000313" key="10">
    <source>
        <dbReference type="EMBL" id="MFD2732832.1"/>
    </source>
</evidence>
<evidence type="ECO:0000259" key="8">
    <source>
        <dbReference type="Pfam" id="PF12805"/>
    </source>
</evidence>
<feature type="transmembrane region" description="Helical" evidence="7">
    <location>
        <begin position="519"/>
        <end position="537"/>
    </location>
</feature>
<evidence type="ECO:0000256" key="4">
    <source>
        <dbReference type="ARBA" id="ARBA00022989"/>
    </source>
</evidence>
<dbReference type="RefSeq" id="WP_379046839.1">
    <property type="nucleotide sequence ID" value="NZ_JBHSKW010000063.1"/>
</dbReference>
<comment type="caution">
    <text evidence="10">The sequence shown here is derived from an EMBL/GenBank/DDBJ whole genome shotgun (WGS) entry which is preliminary data.</text>
</comment>
<feature type="transmembrane region" description="Helical" evidence="7">
    <location>
        <begin position="119"/>
        <end position="138"/>
    </location>
</feature>
<evidence type="ECO:0000256" key="7">
    <source>
        <dbReference type="SAM" id="Phobius"/>
    </source>
</evidence>
<feature type="transmembrane region" description="Helical" evidence="7">
    <location>
        <begin position="488"/>
        <end position="507"/>
    </location>
</feature>
<reference evidence="11" key="1">
    <citation type="journal article" date="2019" name="Int. J. Syst. Evol. Microbiol.">
        <title>The Global Catalogue of Microorganisms (GCM) 10K type strain sequencing project: providing services to taxonomists for standard genome sequencing and annotation.</title>
        <authorList>
            <consortium name="The Broad Institute Genomics Platform"/>
            <consortium name="The Broad Institute Genome Sequencing Center for Infectious Disease"/>
            <person name="Wu L."/>
            <person name="Ma J."/>
        </authorList>
    </citation>
    <scope>NUCLEOTIDE SEQUENCE [LARGE SCALE GENOMIC DNA]</scope>
    <source>
        <strain evidence="11">KCTC 42456</strain>
    </source>
</reference>
<accession>A0ABW5TU84</accession>
<dbReference type="Proteomes" id="UP001597546">
    <property type="component" value="Unassembled WGS sequence"/>
</dbReference>
<feature type="transmembrane region" description="Helical" evidence="7">
    <location>
        <begin position="36"/>
        <end position="58"/>
    </location>
</feature>
<dbReference type="EMBL" id="JBHULV010000047">
    <property type="protein sequence ID" value="MFD2732832.1"/>
    <property type="molecule type" value="Genomic_DNA"/>
</dbReference>
<evidence type="ECO:0000259" key="9">
    <source>
        <dbReference type="Pfam" id="PF13515"/>
    </source>
</evidence>
<keyword evidence="5 7" id="KW-0472">Membrane</keyword>